<keyword evidence="2" id="KW-0808">Transferase</keyword>
<dbReference type="InterPro" id="IPR011611">
    <property type="entry name" value="PfkB_dom"/>
</dbReference>
<dbReference type="GO" id="GO:0016301">
    <property type="term" value="F:kinase activity"/>
    <property type="evidence" value="ECO:0007669"/>
    <property type="project" value="UniProtKB-KW"/>
</dbReference>
<proteinExistence type="predicted"/>
<dbReference type="RefSeq" id="WP_147663282.1">
    <property type="nucleotide sequence ID" value="NZ_CP042905.2"/>
</dbReference>
<protein>
    <submittedName>
        <fullName evidence="2">PfkB family carbohydrate kinase</fullName>
    </submittedName>
</protein>
<accession>A0A5B9DBK0</accession>
<evidence type="ECO:0000259" key="1">
    <source>
        <dbReference type="Pfam" id="PF00294"/>
    </source>
</evidence>
<name>A0A5B9DBK0_9ARCH</name>
<evidence type="ECO:0000313" key="3">
    <source>
        <dbReference type="Proteomes" id="UP000321408"/>
    </source>
</evidence>
<feature type="domain" description="Carbohydrate kinase PfkB" evidence="1">
    <location>
        <begin position="8"/>
        <end position="282"/>
    </location>
</feature>
<dbReference type="SUPFAM" id="SSF53613">
    <property type="entry name" value="Ribokinase-like"/>
    <property type="match status" value="1"/>
</dbReference>
<evidence type="ECO:0000313" key="2">
    <source>
        <dbReference type="EMBL" id="QEE16401.1"/>
    </source>
</evidence>
<gene>
    <name evidence="2" type="ORF">DSAG12_02231</name>
</gene>
<reference evidence="2 3" key="1">
    <citation type="journal article" date="2020" name="Nature">
        <title>Isolation of an archaeon at the prokaryote-eukaryote interface.</title>
        <authorList>
            <person name="Imachi H."/>
            <person name="Nobu M.K."/>
            <person name="Nakahara N."/>
            <person name="Morono Y."/>
            <person name="Ogawara M."/>
            <person name="Takaki Y."/>
            <person name="Takano Y."/>
            <person name="Uematsu K."/>
            <person name="Ikuta T."/>
            <person name="Ito M."/>
            <person name="Matsui Y."/>
            <person name="Miyazaki M."/>
            <person name="Murata K."/>
            <person name="Saito Y."/>
            <person name="Sakai S."/>
            <person name="Song C."/>
            <person name="Tasumi E."/>
            <person name="Yamanaka Y."/>
            <person name="Yamaguchi T."/>
            <person name="Kamagata Y."/>
            <person name="Tamaki H."/>
            <person name="Takai K."/>
        </authorList>
    </citation>
    <scope>NUCLEOTIDE SEQUENCE [LARGE SCALE GENOMIC DNA]</scope>
    <source>
        <strain evidence="2 3">MK-D1</strain>
    </source>
</reference>
<dbReference type="EMBL" id="CP042905">
    <property type="protein sequence ID" value="QEE16401.1"/>
    <property type="molecule type" value="Genomic_DNA"/>
</dbReference>
<dbReference type="Proteomes" id="UP000321408">
    <property type="component" value="Chromosome"/>
</dbReference>
<reference evidence="2 3" key="2">
    <citation type="journal article" date="2024" name="Int. J. Syst. Evol. Microbiol.">
        <title>Promethearchaeum syntrophicum gen. nov., sp. nov., an anaerobic, obligately syntrophic archaeon, the first isolate of the lineage 'Asgard' archaea, and proposal of the new archaeal phylum Promethearchaeota phyl. nov. and kingdom Promethearchaeati regn. nov.</title>
        <authorList>
            <person name="Imachi H."/>
            <person name="Nobu M.K."/>
            <person name="Kato S."/>
            <person name="Takaki Y."/>
            <person name="Miyazaki M."/>
            <person name="Miyata M."/>
            <person name="Ogawara M."/>
            <person name="Saito Y."/>
            <person name="Sakai S."/>
            <person name="Tahara Y.O."/>
            <person name="Takano Y."/>
            <person name="Tasumi E."/>
            <person name="Uematsu K."/>
            <person name="Yoshimura T."/>
            <person name="Itoh T."/>
            <person name="Ohkuma M."/>
            <person name="Takai K."/>
        </authorList>
    </citation>
    <scope>NUCLEOTIDE SEQUENCE [LARGE SCALE GENOMIC DNA]</scope>
    <source>
        <strain evidence="2 3">MK-D1</strain>
    </source>
</reference>
<keyword evidence="2" id="KW-0418">Kinase</keyword>
<dbReference type="KEGG" id="psyt:DSAG12_02231"/>
<dbReference type="InterPro" id="IPR029056">
    <property type="entry name" value="Ribokinase-like"/>
</dbReference>
<dbReference type="AlphaFoldDB" id="A0A5B9DBK0"/>
<dbReference type="Gene3D" id="3.40.1190.20">
    <property type="match status" value="1"/>
</dbReference>
<dbReference type="Pfam" id="PF00294">
    <property type="entry name" value="PfkB"/>
    <property type="match status" value="1"/>
</dbReference>
<sequence>MEIYDFFCIGNISIDIIRTPSSEITFTGGAILNAVWVLHQLGNNVGVLTKSSRSDKFRIKEFPKFSGSENIKWINSEKTTSILNDYLTKDKERRICTILGQADPFHLEEIPDFQAKVIMYNGLVTGELNTKILKLLSKKGKLVVDAQGLTRKVLFSNNMELVPYENLKEIMPFVHFFKADAAEAEILTGISTSSRDGRIKAGQYLQKMGANEVLISHNTELLVVSDKKWITTSFKNRNLNGRTGRGDTCTAAYVSERLHKNMEEAALLSAALTSLKIETPGPFKQSRIEVEKFMRDFY</sequence>
<dbReference type="GeneID" id="41330221"/>
<keyword evidence="3" id="KW-1185">Reference proteome</keyword>
<organism evidence="2 3">
    <name type="scientific">Promethearchaeum syntrophicum</name>
    <dbReference type="NCBI Taxonomy" id="2594042"/>
    <lineage>
        <taxon>Archaea</taxon>
        <taxon>Promethearchaeati</taxon>
        <taxon>Promethearchaeota</taxon>
        <taxon>Promethearchaeia</taxon>
        <taxon>Promethearchaeales</taxon>
        <taxon>Promethearchaeaceae</taxon>
        <taxon>Promethearchaeum</taxon>
    </lineage>
</organism>